<gene>
    <name evidence="1" type="ORF">L6164_016306</name>
</gene>
<dbReference type="EMBL" id="CM039431">
    <property type="protein sequence ID" value="KAI4337944.1"/>
    <property type="molecule type" value="Genomic_DNA"/>
</dbReference>
<sequence length="333" mass="37118">MGDWDHKNLINELVQGKDLARQLQISLNAPSSSQETREFLIQKIVDSFEKALSAINWNTGSPPLSGSPRSEDSEKDLKDQEHNASRKRKAMPRWTKQIRFKPGLGVEGPLDDGYSWRKYGQKDILGAKYPRGYYRCTHRNVQGCLATKQVQKSDEDPYVLEITYRGKHTCTQASNVNGASPSGTRENNKEPNPNLGAQQQNVQQSQELLMSLRAGLRILTQNLDTPAQPSFPPFYVPSNTKPENQAFLTPMIENNFAQSFNYPSYMSPATSGTTYFSISDPDGVNTCGANPTSGSQINDIISAANSPTVGSSFPLDQFQLDQNFTFDNTRFFS</sequence>
<keyword evidence="2" id="KW-1185">Reference proteome</keyword>
<dbReference type="Proteomes" id="UP000828941">
    <property type="component" value="Chromosome 6"/>
</dbReference>
<evidence type="ECO:0000313" key="1">
    <source>
        <dbReference type="EMBL" id="KAI4337944.1"/>
    </source>
</evidence>
<accession>A0ACB9NR62</accession>
<name>A0ACB9NR62_BAUVA</name>
<proteinExistence type="predicted"/>
<comment type="caution">
    <text evidence="1">The sequence shown here is derived from an EMBL/GenBank/DDBJ whole genome shotgun (WGS) entry which is preliminary data.</text>
</comment>
<evidence type="ECO:0000313" key="2">
    <source>
        <dbReference type="Proteomes" id="UP000828941"/>
    </source>
</evidence>
<organism evidence="1 2">
    <name type="scientific">Bauhinia variegata</name>
    <name type="common">Purple orchid tree</name>
    <name type="synonym">Phanera variegata</name>
    <dbReference type="NCBI Taxonomy" id="167791"/>
    <lineage>
        <taxon>Eukaryota</taxon>
        <taxon>Viridiplantae</taxon>
        <taxon>Streptophyta</taxon>
        <taxon>Embryophyta</taxon>
        <taxon>Tracheophyta</taxon>
        <taxon>Spermatophyta</taxon>
        <taxon>Magnoliopsida</taxon>
        <taxon>eudicotyledons</taxon>
        <taxon>Gunneridae</taxon>
        <taxon>Pentapetalae</taxon>
        <taxon>rosids</taxon>
        <taxon>fabids</taxon>
        <taxon>Fabales</taxon>
        <taxon>Fabaceae</taxon>
        <taxon>Cercidoideae</taxon>
        <taxon>Cercideae</taxon>
        <taxon>Bauhiniinae</taxon>
        <taxon>Bauhinia</taxon>
    </lineage>
</organism>
<reference evidence="1 2" key="1">
    <citation type="journal article" date="2022" name="DNA Res.">
        <title>Chromosomal-level genome assembly of the orchid tree Bauhinia variegata (Leguminosae; Cercidoideae) supports the allotetraploid origin hypothesis of Bauhinia.</title>
        <authorList>
            <person name="Zhong Y."/>
            <person name="Chen Y."/>
            <person name="Zheng D."/>
            <person name="Pang J."/>
            <person name="Liu Y."/>
            <person name="Luo S."/>
            <person name="Meng S."/>
            <person name="Qian L."/>
            <person name="Wei D."/>
            <person name="Dai S."/>
            <person name="Zhou R."/>
        </authorList>
    </citation>
    <scope>NUCLEOTIDE SEQUENCE [LARGE SCALE GENOMIC DNA]</scope>
    <source>
        <strain evidence="1">BV-YZ2020</strain>
    </source>
</reference>
<protein>
    <submittedName>
        <fullName evidence="1">Uncharacterized protein</fullName>
    </submittedName>
</protein>